<dbReference type="RefSeq" id="WP_241936809.1">
    <property type="nucleotide sequence ID" value="NZ_JALBGC010000003.1"/>
</dbReference>
<evidence type="ECO:0000313" key="2">
    <source>
        <dbReference type="EMBL" id="MCI1188558.1"/>
    </source>
</evidence>
<reference evidence="2" key="1">
    <citation type="submission" date="2022-03" db="EMBL/GenBank/DDBJ databases">
        <title>Bacterial whole genome sequence for Hymenobacter sp. DH14.</title>
        <authorList>
            <person name="Le V."/>
        </authorList>
    </citation>
    <scope>NUCLEOTIDE SEQUENCE</scope>
    <source>
        <strain evidence="2">DH14</strain>
    </source>
</reference>
<keyword evidence="1" id="KW-0732">Signal</keyword>
<accession>A0A9X2AH97</accession>
<evidence type="ECO:0008006" key="4">
    <source>
        <dbReference type="Google" id="ProtNLM"/>
    </source>
</evidence>
<gene>
    <name evidence="2" type="ORF">MON38_14100</name>
</gene>
<feature type="signal peptide" evidence="1">
    <location>
        <begin position="1"/>
        <end position="31"/>
    </location>
</feature>
<feature type="chain" id="PRO_5040992084" description="Outer membrane protein beta-barrel domain-containing protein" evidence="1">
    <location>
        <begin position="32"/>
        <end position="247"/>
    </location>
</feature>
<keyword evidence="3" id="KW-1185">Reference proteome</keyword>
<protein>
    <recommendedName>
        <fullName evidence="4">Outer membrane protein beta-barrel domain-containing protein</fullName>
    </recommendedName>
</protein>
<sequence>MFPSPFRTLRPALLGLLPVAAAAQTPAPALADTARAYKHQLGLTASPVLEGFFRNNRSLPLGLLYKRQAAPYRAWRYGAVFSQQYHERYDPQPKTNNAYATLRYYVEAAVGLEWQKPLTKRWVAFTGADLGAGYSHYRYDQDTERFVTMNGADVVLAEKGRSIDKAYSGFLRPFIGIRYHFLPYLYVSAETTLNLSYTYSSADFGSVVSRTDTGEILSIPHGEYKEQNFQNTLLPVSKLTVHYLFGY</sequence>
<dbReference type="EMBL" id="JALBGC010000003">
    <property type="protein sequence ID" value="MCI1188558.1"/>
    <property type="molecule type" value="Genomic_DNA"/>
</dbReference>
<dbReference type="AlphaFoldDB" id="A0A9X2AH97"/>
<organism evidence="2 3">
    <name type="scientific">Hymenobacter cyanobacteriorum</name>
    <dbReference type="NCBI Taxonomy" id="2926463"/>
    <lineage>
        <taxon>Bacteria</taxon>
        <taxon>Pseudomonadati</taxon>
        <taxon>Bacteroidota</taxon>
        <taxon>Cytophagia</taxon>
        <taxon>Cytophagales</taxon>
        <taxon>Hymenobacteraceae</taxon>
        <taxon>Hymenobacter</taxon>
    </lineage>
</organism>
<comment type="caution">
    <text evidence="2">The sequence shown here is derived from an EMBL/GenBank/DDBJ whole genome shotgun (WGS) entry which is preliminary data.</text>
</comment>
<evidence type="ECO:0000256" key="1">
    <source>
        <dbReference type="SAM" id="SignalP"/>
    </source>
</evidence>
<evidence type="ECO:0000313" key="3">
    <source>
        <dbReference type="Proteomes" id="UP001139193"/>
    </source>
</evidence>
<name>A0A9X2AH97_9BACT</name>
<dbReference type="Proteomes" id="UP001139193">
    <property type="component" value="Unassembled WGS sequence"/>
</dbReference>
<proteinExistence type="predicted"/>